<dbReference type="Pfam" id="PF08875">
    <property type="entry name" value="DUF1833"/>
    <property type="match status" value="1"/>
</dbReference>
<dbReference type="KEGG" id="ppso:QPJ95_13380"/>
<name>A0A9Y2P5I9_9RHOB</name>
<evidence type="ECO:0000313" key="1">
    <source>
        <dbReference type="EMBL" id="WIY23640.1"/>
    </source>
</evidence>
<keyword evidence="2" id="KW-1185">Reference proteome</keyword>
<dbReference type="EMBL" id="CP127247">
    <property type="protein sequence ID" value="WIY23640.1"/>
    <property type="molecule type" value="Genomic_DNA"/>
</dbReference>
<dbReference type="AlphaFoldDB" id="A0A9Y2P5I9"/>
<gene>
    <name evidence="1" type="ORF">QPJ95_13380</name>
</gene>
<evidence type="ECO:0000313" key="2">
    <source>
        <dbReference type="Proteomes" id="UP001238334"/>
    </source>
</evidence>
<dbReference type="Proteomes" id="UP001238334">
    <property type="component" value="Chromosome"/>
</dbReference>
<dbReference type="InterPro" id="IPR014974">
    <property type="entry name" value="DUF1833"/>
</dbReference>
<accession>A0A9Y2P5I9</accession>
<organism evidence="1 2">
    <name type="scientific">Parasedimentitalea psychrophila</name>
    <dbReference type="NCBI Taxonomy" id="2997337"/>
    <lineage>
        <taxon>Bacteria</taxon>
        <taxon>Pseudomonadati</taxon>
        <taxon>Pseudomonadota</taxon>
        <taxon>Alphaproteobacteria</taxon>
        <taxon>Rhodobacterales</taxon>
        <taxon>Paracoccaceae</taxon>
        <taxon>Parasedimentitalea</taxon>
    </lineage>
</organism>
<dbReference type="RefSeq" id="WP_270920554.1">
    <property type="nucleotide sequence ID" value="NZ_CP127247.1"/>
</dbReference>
<protein>
    <submittedName>
        <fullName evidence="1">DUF1833 family protein</fullName>
    </submittedName>
</protein>
<proteinExistence type="predicted"/>
<sequence>MTGWLRNWSERLLGLLPDLIAMGLPQAEAENQRYIRESNAQESDEVLLPLISLSHPDGAQLERLVPGRNLIVHRGLEFQPAAFEISLPDDLEEGAPVMNWAADNTDLSCQPVAPRAQ</sequence>
<reference evidence="1 2" key="1">
    <citation type="submission" date="2023-06" db="EMBL/GenBank/DDBJ databases">
        <title>Parasedimentitalea psychrophila sp. nov., a psychrophilic bacterium isolated from deep-sea sediment.</title>
        <authorList>
            <person name="Li A."/>
        </authorList>
    </citation>
    <scope>NUCLEOTIDE SEQUENCE [LARGE SCALE GENOMIC DNA]</scope>
    <source>
        <strain evidence="1 2">QS115</strain>
    </source>
</reference>